<evidence type="ECO:0000313" key="2">
    <source>
        <dbReference type="Proteomes" id="UP000195160"/>
    </source>
</evidence>
<evidence type="ECO:0000313" key="1">
    <source>
        <dbReference type="EMBL" id="OUB82084.1"/>
    </source>
</evidence>
<comment type="caution">
    <text evidence="1">The sequence shown here is derived from an EMBL/GenBank/DDBJ whole genome shotgun (WGS) entry which is preliminary data.</text>
</comment>
<dbReference type="RefSeq" id="WP_088071805.1">
    <property type="nucleotide sequence ID" value="NZ_MOOV01000295.1"/>
</dbReference>
<sequence>MFKILLIALICYMCFVVYKTKRDMLIEEKKKETGPEAVERPVYWCPRENRPIGREQERVTVPTKEITLEKDVANIYDLVATSIRINVGEEEKALEKGKEVAKEVEYAEEFHHTPASEAEYEIPFPSDEDIPEEVLEYEEMFSELEQLPIPLETEQNLPFPQGVSEAEDMNRVGWTAKVIRREQGLTRVLNMSDNKRYWIHTEGEILPENQPLYLELQIDSPYSYTLVEWSDRQLGNI</sequence>
<reference evidence="1 2" key="1">
    <citation type="submission" date="2016-10" db="EMBL/GenBank/DDBJ databases">
        <title>Comparative genomics of Bacillus thuringiensis reveals a path to pathogens against multiple invertebrate hosts.</title>
        <authorList>
            <person name="Zheng J."/>
            <person name="Gao Q."/>
            <person name="Liu H."/>
            <person name="Peng D."/>
            <person name="Ruan L."/>
            <person name="Sun M."/>
        </authorList>
    </citation>
    <scope>NUCLEOTIDE SEQUENCE [LARGE SCALE GENOMIC DNA]</scope>
    <source>
        <strain evidence="1">T30001</strain>
    </source>
</reference>
<gene>
    <name evidence="1" type="ORF">BK784_39135</name>
</gene>
<accession>A0A9X6MLP0</accession>
<dbReference type="EMBL" id="MOOV01000295">
    <property type="protein sequence ID" value="OUB82084.1"/>
    <property type="molecule type" value="Genomic_DNA"/>
</dbReference>
<dbReference type="AlphaFoldDB" id="A0A9X6MLP0"/>
<dbReference type="Proteomes" id="UP000195160">
    <property type="component" value="Unassembled WGS sequence"/>
</dbReference>
<organism evidence="1 2">
    <name type="scientific">Bacillus thuringiensis subsp. medellin</name>
    <dbReference type="NCBI Taxonomy" id="79672"/>
    <lineage>
        <taxon>Bacteria</taxon>
        <taxon>Bacillati</taxon>
        <taxon>Bacillota</taxon>
        <taxon>Bacilli</taxon>
        <taxon>Bacillales</taxon>
        <taxon>Bacillaceae</taxon>
        <taxon>Bacillus</taxon>
        <taxon>Bacillus cereus group</taxon>
    </lineage>
</organism>
<name>A0A9X6MLP0_BACTV</name>
<protein>
    <submittedName>
        <fullName evidence="1">Transposase</fullName>
    </submittedName>
</protein>
<proteinExistence type="predicted"/>